<reference evidence="1" key="1">
    <citation type="journal article" date="2021" name="Microbiology">
        <title>Metagenomic Analysis of the Microbial Community in the Underground Coal Fire Area (Kemerovo Region, Russia) Revealed Predominance of Thermophilic Members of the Phyla Deinococcus-thermus, Aquificae, and Firmicutes.</title>
        <authorList>
            <person name="Kadnikov V."/>
            <person name="Mardanov A.V."/>
            <person name="Beletsky A.V."/>
            <person name="Karnachuk O.V."/>
            <person name="Ravin N.V."/>
        </authorList>
    </citation>
    <scope>NUCLEOTIDE SEQUENCE</scope>
    <source>
        <strain evidence="1">RBS10-49</strain>
    </source>
</reference>
<sequence length="124" mass="14018">MRGHSRLERDKEELRLGLMGFIPFLEVTEGRGTWHAIAEAQKPAQRPVPAQFASQGFNARGLEHDEGDIRIPYGPHGIIVPALVARFLPFLHEGFIREMFKDKLQAFEIAESGNFVPRKQGALR</sequence>
<dbReference type="AlphaFoldDB" id="A0A947CZ22"/>
<dbReference type="Proteomes" id="UP000748108">
    <property type="component" value="Unassembled WGS sequence"/>
</dbReference>
<name>A0A947CZ22_HYDSH</name>
<comment type="caution">
    <text evidence="1">The sequence shown here is derived from an EMBL/GenBank/DDBJ whole genome shotgun (WGS) entry which is preliminary data.</text>
</comment>
<organism evidence="1 2">
    <name type="scientific">Hydrogenibacillus schlegelii</name>
    <name type="common">Bacillus schlegelii</name>
    <dbReference type="NCBI Taxonomy" id="1484"/>
    <lineage>
        <taxon>Bacteria</taxon>
        <taxon>Bacillati</taxon>
        <taxon>Bacillota</taxon>
        <taxon>Bacilli</taxon>
        <taxon>Bacillales</taxon>
        <taxon>Bacillales Family X. Incertae Sedis</taxon>
        <taxon>Hydrogenibacillus</taxon>
    </lineage>
</organism>
<gene>
    <name evidence="1" type="ORF">KM312_00460</name>
</gene>
<evidence type="ECO:0000313" key="2">
    <source>
        <dbReference type="Proteomes" id="UP000748108"/>
    </source>
</evidence>
<dbReference type="EMBL" id="JAHHQF010000016">
    <property type="protein sequence ID" value="MBT9281141.1"/>
    <property type="molecule type" value="Genomic_DNA"/>
</dbReference>
<accession>A0A947CZ22</accession>
<protein>
    <submittedName>
        <fullName evidence="1">Uncharacterized protein</fullName>
    </submittedName>
</protein>
<evidence type="ECO:0000313" key="1">
    <source>
        <dbReference type="EMBL" id="MBT9281141.1"/>
    </source>
</evidence>
<proteinExistence type="predicted"/>